<protein>
    <recommendedName>
        <fullName evidence="4">HMA domain-containing protein</fullName>
    </recommendedName>
</protein>
<feature type="compositionally biased region" description="Low complexity" evidence="1">
    <location>
        <begin position="587"/>
        <end position="602"/>
    </location>
</feature>
<dbReference type="Proteomes" id="UP000815677">
    <property type="component" value="Unassembled WGS sequence"/>
</dbReference>
<dbReference type="Pfam" id="PF14269">
    <property type="entry name" value="Arylsulfotran_2"/>
    <property type="match status" value="1"/>
</dbReference>
<evidence type="ECO:0008006" key="4">
    <source>
        <dbReference type="Google" id="ProtNLM"/>
    </source>
</evidence>
<name>A0ABQ0LV33_MYCCL</name>
<evidence type="ECO:0000313" key="3">
    <source>
        <dbReference type="Proteomes" id="UP000815677"/>
    </source>
</evidence>
<feature type="region of interest" description="Disordered" evidence="1">
    <location>
        <begin position="98"/>
        <end position="123"/>
    </location>
</feature>
<accession>A0ABQ0LV33</accession>
<keyword evidence="3" id="KW-1185">Reference proteome</keyword>
<evidence type="ECO:0000256" key="1">
    <source>
        <dbReference type="SAM" id="MobiDB-lite"/>
    </source>
</evidence>
<sequence length="826" mass="89182">MSFFVCRPHDAHGRTGFAEASGPSFRKPVPTPASFRSAERRRSLVLLRVLDESAESRARSAFRRVETGRGSSSREIRRGKRVPRWWWLQKKPIRPHVRFPFHPPTTSGSALTGGPAPIQSPPRCHDTNVASRLNAFSSDIMMKVLAGVALLSLPRVLALYERTYHSSPLTIQPFTILYRDPSYDPDNTTLFLVSPTGPAIAQPAPVIYDSTGELVWADPTIGNTNDLNVQTYAGKPVLTMWVGSGNPGAGPEVGDGIAQIYDQTYELVTNVSAVNGLDGTDFHEFRIVKPGNTSALVTAYTPIPADLSSIGGPVRGWYLNAMFQLSVDGPNTEAPRGHNLNPALDAPSCARSVPVPGPCTPGHPAFRQLYRAGFTGFHCNSCVSSVARSLIESRDEGVLFGVFCASTGTVSVSWNGATQVDRYVLYTGTTAEPETVDTALRTVKRTGFETALSAEGSLGYVQVEAVAKDGTVLGKTAVLVFALLSMHCSLFPRVGWGGHRVRSPFVPFFNADERMKSLADTTTPRTSSAREVESGSGTRKWEWRSGLLASPYELGTTPSVSTNHPLHGNPQIPIPLAIAGRSHAAASAASLPPVPSGSGSALQRQQSSLETCSSLDQSSPTHWPNVAALFATKTGSRMFPSNDDHVPRAEMARTTDGTDYRPLLPNRPVDRAFRHNIPALLRLVRLDMPAAHLPANALHGRLEAVLHWQRAVMPAKDVWWNDPRSNPSVGFGKHTRIATIHPACILAAKRPASGLLARTVRSGVHSPPLLAISPLPRIQCCYVMLISCRWTLPSTGTATDRATIVEVVCSVLSISIPGHIFTQSSL</sequence>
<evidence type="ECO:0000313" key="2">
    <source>
        <dbReference type="EMBL" id="GAT54549.1"/>
    </source>
</evidence>
<proteinExistence type="predicted"/>
<dbReference type="InterPro" id="IPR039535">
    <property type="entry name" value="ASST-like"/>
</dbReference>
<gene>
    <name evidence="2" type="ORF">MCHLO_11396</name>
</gene>
<feature type="region of interest" description="Disordered" evidence="1">
    <location>
        <begin position="587"/>
        <end position="617"/>
    </location>
</feature>
<feature type="compositionally biased region" description="Polar residues" evidence="1">
    <location>
        <begin position="603"/>
        <end position="617"/>
    </location>
</feature>
<dbReference type="EMBL" id="DF848688">
    <property type="protein sequence ID" value="GAT54549.1"/>
    <property type="molecule type" value="Genomic_DNA"/>
</dbReference>
<dbReference type="PANTHER" id="PTHR35340">
    <property type="entry name" value="PQQ ENZYME REPEAT PROTEIN-RELATED"/>
    <property type="match status" value="1"/>
</dbReference>
<dbReference type="InterPro" id="IPR053143">
    <property type="entry name" value="Arylsulfate_ST"/>
</dbReference>
<dbReference type="PANTHER" id="PTHR35340:SF5">
    <property type="entry name" value="ASST-DOMAIN-CONTAINING PROTEIN"/>
    <property type="match status" value="1"/>
</dbReference>
<reference evidence="2" key="1">
    <citation type="submission" date="2014-09" db="EMBL/GenBank/DDBJ databases">
        <title>Genome sequence of the luminous mushroom Mycena chlorophos for searching fungal bioluminescence genes.</title>
        <authorList>
            <person name="Tanaka Y."/>
            <person name="Kasuga D."/>
            <person name="Oba Y."/>
            <person name="Hase S."/>
            <person name="Sato K."/>
            <person name="Oba Y."/>
            <person name="Sakakibara Y."/>
        </authorList>
    </citation>
    <scope>NUCLEOTIDE SEQUENCE</scope>
</reference>
<organism evidence="2 3">
    <name type="scientific">Mycena chlorophos</name>
    <name type="common">Agaric fungus</name>
    <name type="synonym">Agaricus chlorophos</name>
    <dbReference type="NCBI Taxonomy" id="658473"/>
    <lineage>
        <taxon>Eukaryota</taxon>
        <taxon>Fungi</taxon>
        <taxon>Dikarya</taxon>
        <taxon>Basidiomycota</taxon>
        <taxon>Agaricomycotina</taxon>
        <taxon>Agaricomycetes</taxon>
        <taxon>Agaricomycetidae</taxon>
        <taxon>Agaricales</taxon>
        <taxon>Marasmiineae</taxon>
        <taxon>Mycenaceae</taxon>
        <taxon>Mycena</taxon>
    </lineage>
</organism>